<sequence>MSSPGLAGRGPATHGFGPWRGRVLGPCALGPGLRVGRPDGQPRGVRLTAGGGTASHAWGRGSGPSGPDPVSSPGLAGRRPATRGFGPWRGRVLGPCALPSRGRPAVAWLPGALPWSPGPEWPEVRGAPPDSRPSPCGRPAPARLPEAGTRPPPGSPGLPGGTAQAPPGSLDCPAALPRPRSAKAGVGQAGRAVCRGHQRVRGRRPARARRRLGRPRPGRPRRSAVDTKERAFGPGGMTGPRGQGRAGAGRAPAAGGVSRS</sequence>
<proteinExistence type="predicted"/>
<feature type="region of interest" description="Disordered" evidence="1">
    <location>
        <begin position="1"/>
        <end position="260"/>
    </location>
</feature>
<dbReference type="EMBL" id="JAUSWC010000035">
    <property type="protein sequence ID" value="MDQ0491563.1"/>
    <property type="molecule type" value="Genomic_DNA"/>
</dbReference>
<reference evidence="2 3" key="1">
    <citation type="submission" date="2023-07" db="EMBL/GenBank/DDBJ databases">
        <title>Genomic Encyclopedia of Type Strains, Phase IV (KMG-IV): sequencing the most valuable type-strain genomes for metagenomic binning, comparative biology and taxonomic classification.</title>
        <authorList>
            <person name="Goeker M."/>
        </authorList>
    </citation>
    <scope>NUCLEOTIDE SEQUENCE [LARGE SCALE GENOMIC DNA]</scope>
    <source>
        <strain evidence="2 3">DSM 40573</strain>
    </source>
</reference>
<feature type="compositionally biased region" description="Gly residues" evidence="1">
    <location>
        <begin position="233"/>
        <end position="247"/>
    </location>
</feature>
<gene>
    <name evidence="2" type="ORF">QO019_006461</name>
</gene>
<evidence type="ECO:0000313" key="2">
    <source>
        <dbReference type="EMBL" id="MDQ0491563.1"/>
    </source>
</evidence>
<name>A0ABU0KQ43_9ACTN</name>
<keyword evidence="3" id="KW-1185">Reference proteome</keyword>
<feature type="compositionally biased region" description="Low complexity" evidence="1">
    <location>
        <begin position="248"/>
        <end position="260"/>
    </location>
</feature>
<accession>A0ABU0KQ43</accession>
<organism evidence="2 3">
    <name type="scientific">Streptomyces thermodiastaticus</name>
    <dbReference type="NCBI Taxonomy" id="44061"/>
    <lineage>
        <taxon>Bacteria</taxon>
        <taxon>Bacillati</taxon>
        <taxon>Actinomycetota</taxon>
        <taxon>Actinomycetes</taxon>
        <taxon>Kitasatosporales</taxon>
        <taxon>Streptomycetaceae</taxon>
        <taxon>Streptomyces</taxon>
    </lineage>
</organism>
<evidence type="ECO:0000313" key="3">
    <source>
        <dbReference type="Proteomes" id="UP001236795"/>
    </source>
</evidence>
<dbReference type="Proteomes" id="UP001236795">
    <property type="component" value="Unassembled WGS sequence"/>
</dbReference>
<evidence type="ECO:0000256" key="1">
    <source>
        <dbReference type="SAM" id="MobiDB-lite"/>
    </source>
</evidence>
<feature type="compositionally biased region" description="Basic residues" evidence="1">
    <location>
        <begin position="194"/>
        <end position="222"/>
    </location>
</feature>
<protein>
    <submittedName>
        <fullName evidence="2">Uncharacterized protein</fullName>
    </submittedName>
</protein>
<comment type="caution">
    <text evidence="2">The sequence shown here is derived from an EMBL/GenBank/DDBJ whole genome shotgun (WGS) entry which is preliminary data.</text>
</comment>